<dbReference type="Gene3D" id="3.40.50.300">
    <property type="entry name" value="P-loop containing nucleotide triphosphate hydrolases"/>
    <property type="match status" value="1"/>
</dbReference>
<dbReference type="PRINTS" id="PR01590">
    <property type="entry name" value="HTHFIS"/>
</dbReference>
<dbReference type="Pfam" id="PF01590">
    <property type="entry name" value="GAF"/>
    <property type="match status" value="1"/>
</dbReference>
<dbReference type="Pfam" id="PF25601">
    <property type="entry name" value="AAA_lid_14"/>
    <property type="match status" value="1"/>
</dbReference>
<evidence type="ECO:0000256" key="7">
    <source>
        <dbReference type="ARBA" id="ARBA00023163"/>
    </source>
</evidence>
<dbReference type="InterPro" id="IPR003593">
    <property type="entry name" value="AAA+_ATPase"/>
</dbReference>
<evidence type="ECO:0000256" key="3">
    <source>
        <dbReference type="ARBA" id="ARBA00023012"/>
    </source>
</evidence>
<dbReference type="SUPFAM" id="SSF46689">
    <property type="entry name" value="Homeodomain-like"/>
    <property type="match status" value="1"/>
</dbReference>
<sequence>MLAHMSGPDIHDGFPAEFWRSQEILLLKNVMGLVGRGLDLDGVLREVVHLLSELLGLNRARIILRDPEGDVYRIRHAYGLTTAEITRGVYRLGEGITGTALKNRHLIIVQDIDREPLFLGRAVLRAHLPPEKVAFIAMPIDLGHNRVGLIACHRLRHRNRNLSDDIMILQIISTLIGQLMKLGDRVEEQTRALHEHNQLLENALENATMRYGIIGTSPALLKAIAELEGVSHASSSVLLCGAAGTGKELFARALHMASPRRAQPFVRVNCAAIPENAFETELFGHERGAFPGARTRRTGQLEQAHTGTLFLDEVGELPLAMQGRLLHVFEQGTFTRVGTALARRIDIRVVSATSQNLRKRVEMGLFRYDLFYHLNVIPITLPTLAARREDIPLLCSHFLSQFNQRHERNISLSRSAVDLLTEQDWPGHIRQLSNVIERVVLLAPQPVMAARDLRAFLHDSTQSVPLQAVQGERAYRPYLSASSHSKEELLHALRLNGGNKSRTAQQLGMTARQLHYRLKLFDVA</sequence>
<dbReference type="Gene3D" id="1.10.8.60">
    <property type="match status" value="1"/>
</dbReference>
<keyword evidence="3" id="KW-0902">Two-component regulatory system</keyword>
<dbReference type="Proteomes" id="UP001061452">
    <property type="component" value="Unassembled WGS sequence"/>
</dbReference>
<evidence type="ECO:0000313" key="10">
    <source>
        <dbReference type="Proteomes" id="UP001061452"/>
    </source>
</evidence>
<dbReference type="InterPro" id="IPR002078">
    <property type="entry name" value="Sigma_54_int"/>
</dbReference>
<dbReference type="EMBL" id="BAQJ01000010">
    <property type="protein sequence ID" value="GBQ65694.1"/>
    <property type="molecule type" value="Genomic_DNA"/>
</dbReference>
<evidence type="ECO:0000256" key="5">
    <source>
        <dbReference type="ARBA" id="ARBA00023125"/>
    </source>
</evidence>
<dbReference type="Pfam" id="PF02954">
    <property type="entry name" value="HTH_8"/>
    <property type="match status" value="1"/>
</dbReference>
<feature type="domain" description="Sigma-54 factor interaction" evidence="8">
    <location>
        <begin position="213"/>
        <end position="441"/>
    </location>
</feature>
<dbReference type="InterPro" id="IPR027417">
    <property type="entry name" value="P-loop_NTPase"/>
</dbReference>
<keyword evidence="10" id="KW-1185">Reference proteome</keyword>
<keyword evidence="7" id="KW-0804">Transcription</keyword>
<gene>
    <name evidence="9" type="ORF">AA0521_0521</name>
</gene>
<dbReference type="Pfam" id="PF00158">
    <property type="entry name" value="Sigma54_activat"/>
    <property type="match status" value="1"/>
</dbReference>
<evidence type="ECO:0000256" key="4">
    <source>
        <dbReference type="ARBA" id="ARBA00023015"/>
    </source>
</evidence>
<keyword evidence="5" id="KW-0238">DNA-binding</keyword>
<dbReference type="SMART" id="SM00382">
    <property type="entry name" value="AAA"/>
    <property type="match status" value="1"/>
</dbReference>
<keyword evidence="6" id="KW-0010">Activator</keyword>
<dbReference type="InterPro" id="IPR002197">
    <property type="entry name" value="HTH_Fis"/>
</dbReference>
<dbReference type="PANTHER" id="PTHR32071">
    <property type="entry name" value="TRANSCRIPTIONAL REGULATORY PROTEIN"/>
    <property type="match status" value="1"/>
</dbReference>
<dbReference type="InterPro" id="IPR003018">
    <property type="entry name" value="GAF"/>
</dbReference>
<evidence type="ECO:0000313" key="9">
    <source>
        <dbReference type="EMBL" id="GBQ65694.1"/>
    </source>
</evidence>
<dbReference type="PROSITE" id="PS50045">
    <property type="entry name" value="SIGMA54_INTERACT_4"/>
    <property type="match status" value="1"/>
</dbReference>
<dbReference type="PROSITE" id="PS00676">
    <property type="entry name" value="SIGMA54_INTERACT_2"/>
    <property type="match status" value="1"/>
</dbReference>
<evidence type="ECO:0000256" key="1">
    <source>
        <dbReference type="ARBA" id="ARBA00022741"/>
    </source>
</evidence>
<dbReference type="PANTHER" id="PTHR32071:SF117">
    <property type="entry name" value="PTS-DEPENDENT DIHYDROXYACETONE KINASE OPERON REGULATORY PROTEIN-RELATED"/>
    <property type="match status" value="1"/>
</dbReference>
<keyword evidence="2" id="KW-0067">ATP-binding</keyword>
<keyword evidence="1" id="KW-0547">Nucleotide-binding</keyword>
<dbReference type="InterPro" id="IPR009057">
    <property type="entry name" value="Homeodomain-like_sf"/>
</dbReference>
<keyword evidence="4" id="KW-0805">Transcription regulation</keyword>
<dbReference type="Gene3D" id="3.30.450.40">
    <property type="match status" value="1"/>
</dbReference>
<dbReference type="InterPro" id="IPR029016">
    <property type="entry name" value="GAF-like_dom_sf"/>
</dbReference>
<dbReference type="SUPFAM" id="SSF55781">
    <property type="entry name" value="GAF domain-like"/>
    <property type="match status" value="1"/>
</dbReference>
<dbReference type="SMART" id="SM00065">
    <property type="entry name" value="GAF"/>
    <property type="match status" value="1"/>
</dbReference>
<evidence type="ECO:0000256" key="2">
    <source>
        <dbReference type="ARBA" id="ARBA00022840"/>
    </source>
</evidence>
<name>A0ABQ0PEW5_9PROT</name>
<evidence type="ECO:0000256" key="6">
    <source>
        <dbReference type="ARBA" id="ARBA00023159"/>
    </source>
</evidence>
<comment type="caution">
    <text evidence="9">The sequence shown here is derived from an EMBL/GenBank/DDBJ whole genome shotgun (WGS) entry which is preliminary data.</text>
</comment>
<dbReference type="InterPro" id="IPR058031">
    <property type="entry name" value="AAA_lid_NorR"/>
</dbReference>
<dbReference type="Gene3D" id="1.10.10.60">
    <property type="entry name" value="Homeodomain-like"/>
    <property type="match status" value="1"/>
</dbReference>
<dbReference type="SUPFAM" id="SSF52540">
    <property type="entry name" value="P-loop containing nucleoside triphosphate hydrolases"/>
    <property type="match status" value="1"/>
</dbReference>
<accession>A0ABQ0PEW5</accession>
<dbReference type="CDD" id="cd00009">
    <property type="entry name" value="AAA"/>
    <property type="match status" value="1"/>
</dbReference>
<protein>
    <submittedName>
        <fullName evidence="9">Two component response regulator</fullName>
    </submittedName>
</protein>
<reference evidence="9" key="1">
    <citation type="submission" date="2013-04" db="EMBL/GenBank/DDBJ databases">
        <title>The genome sequencing project of 58 acetic acid bacteria.</title>
        <authorList>
            <person name="Okamoto-Kainuma A."/>
            <person name="Ishikawa M."/>
            <person name="Umino S."/>
            <person name="Koizumi Y."/>
            <person name="Shiwa Y."/>
            <person name="Yoshikawa H."/>
            <person name="Matsutani M."/>
            <person name="Matsushita K."/>
        </authorList>
    </citation>
    <scope>NUCLEOTIDE SEQUENCE</scope>
    <source>
        <strain evidence="9">NRIC 0521</strain>
    </source>
</reference>
<organism evidence="9 10">
    <name type="scientific">Komagataeibacter intermedius NRIC 0521</name>
    <dbReference type="NCBI Taxonomy" id="1307934"/>
    <lineage>
        <taxon>Bacteria</taxon>
        <taxon>Pseudomonadati</taxon>
        <taxon>Pseudomonadota</taxon>
        <taxon>Alphaproteobacteria</taxon>
        <taxon>Acetobacterales</taxon>
        <taxon>Acetobacteraceae</taxon>
        <taxon>Komagataeibacter</taxon>
    </lineage>
</organism>
<evidence type="ECO:0000259" key="8">
    <source>
        <dbReference type="PROSITE" id="PS50045"/>
    </source>
</evidence>
<proteinExistence type="predicted"/>
<dbReference type="InterPro" id="IPR025943">
    <property type="entry name" value="Sigma_54_int_dom_ATP-bd_2"/>
</dbReference>